<evidence type="ECO:0000313" key="2">
    <source>
        <dbReference type="WBParaSite" id="ES5_v2.g14631.t1"/>
    </source>
</evidence>
<accession>A0AC34FC13</accession>
<dbReference type="WBParaSite" id="ES5_v2.g14631.t1">
    <property type="protein sequence ID" value="ES5_v2.g14631.t1"/>
    <property type="gene ID" value="ES5_v2.g14631"/>
</dbReference>
<proteinExistence type="predicted"/>
<evidence type="ECO:0000313" key="1">
    <source>
        <dbReference type="Proteomes" id="UP000887579"/>
    </source>
</evidence>
<reference evidence="2" key="1">
    <citation type="submission" date="2022-11" db="UniProtKB">
        <authorList>
            <consortium name="WormBaseParasite"/>
        </authorList>
    </citation>
    <scope>IDENTIFICATION</scope>
</reference>
<name>A0AC34FC13_9BILA</name>
<sequence>MSATPNTTARTPLASTSTSTRQPFTTTTTTQSVKTVLPFTIPPAKPFSTLCNKGGFQHLSATAHTSTSTFGSFGGFFKTRVACQQLCKINYQEKCFGYMYETQKRGTCTIFTLLIDFNIYETSNFKASVFKKCSA</sequence>
<protein>
    <submittedName>
        <fullName evidence="2">Apple domain-containing protein</fullName>
    </submittedName>
</protein>
<dbReference type="Proteomes" id="UP000887579">
    <property type="component" value="Unplaced"/>
</dbReference>
<organism evidence="1 2">
    <name type="scientific">Panagrolaimus sp. ES5</name>
    <dbReference type="NCBI Taxonomy" id="591445"/>
    <lineage>
        <taxon>Eukaryota</taxon>
        <taxon>Metazoa</taxon>
        <taxon>Ecdysozoa</taxon>
        <taxon>Nematoda</taxon>
        <taxon>Chromadorea</taxon>
        <taxon>Rhabditida</taxon>
        <taxon>Tylenchina</taxon>
        <taxon>Panagrolaimomorpha</taxon>
        <taxon>Panagrolaimoidea</taxon>
        <taxon>Panagrolaimidae</taxon>
        <taxon>Panagrolaimus</taxon>
    </lineage>
</organism>